<accession>A0AAE0G8U2</accession>
<dbReference type="Proteomes" id="UP001190700">
    <property type="component" value="Unassembled WGS sequence"/>
</dbReference>
<dbReference type="EMBL" id="LGRX02008372">
    <property type="protein sequence ID" value="KAK3273609.1"/>
    <property type="molecule type" value="Genomic_DNA"/>
</dbReference>
<proteinExistence type="predicted"/>
<protein>
    <submittedName>
        <fullName evidence="1">Uncharacterized protein</fullName>
    </submittedName>
</protein>
<evidence type="ECO:0000313" key="2">
    <source>
        <dbReference type="Proteomes" id="UP001190700"/>
    </source>
</evidence>
<sequence>EGSRLAMGAPGSMLPFRSHSAEPAFGPTGVEDSELHQAQVEALEGELYKLRMQASEVAARLPREAAAGTALPRYPLPATPVWEPSMVPQPYTPLPFKPNPFAVYEPGPGEAPLLGAGRAAPQRAGTPTFITRVDLPNSSQHRVQPSSAPHALHSHGLMEMMPPLELHRVRTPPTTAPSEIFPTSMTPAASAAAASLEFPQPPNPIILNTDVPESERGVEEYLERYKRIHQVPKAAVVIQSHWRKRGYAIFFQRYLHMVQANRRKHFATVFYGWLGAVQSNSHWRVRLLETAFFAWRGYNADLFNFARELASKLSNSAARVNMPAIQIWRGCANNDNRDPSISSFLAQIALRQVPWRKQLYMLRLWRRTVVMQAANRIRACQIMHRMSAYKLSDAVQSFFRFWFRYTLVMIGEREGIPRPNFRPIMPKWDEWLWERKQNSAQVAQAVETNRINKLRKMFQAWHYITRAVCAMRRAWAQVADELNEKLMRKKWMYWRGQTLLARYYKNLQRSVVDYLTLLMNRNRRIRQIKKNLAHMLEISMKEHVIMKFKENVRYYKVIKVAGIVKLLANTNMVQLVIYAWMSDFDLMWMMLIWIRWSKRAKRRVNVQSYIIVHLLQRPFVLMGWCFDKLREAKEQAKDRLRTGEPEPAENVSDLDLFPVYGREPLVGMWRPRRSQSELLEEKAGKKVVKFKVVQSRIRALLQKCNNPLVWKWKREDNSNPLDSDIEPLLPLEEEQAASALCLEAWPQRKDLMPAWQHGMGDITLWRKMVGVAMHSTRALLQKMPRHWGRPNVKKSQDVRMDDQLCKAEEILHAKINAILRVGSESTDYILKEVKVQKLVKAGFLLGDALAAIMLPVVCHDLTRFRRHVIFRRRRDKTLSASLQLRHLAMELNKSCPKFTVEPYKSRSALFISVDVGLQQQCAPETGRVTQLGMVLQPANRVEFVWCLARLTCDFA</sequence>
<keyword evidence="2" id="KW-1185">Reference proteome</keyword>
<gene>
    <name evidence="1" type="ORF">CYMTET_18158</name>
</gene>
<evidence type="ECO:0000313" key="1">
    <source>
        <dbReference type="EMBL" id="KAK3273609.1"/>
    </source>
</evidence>
<organism evidence="1 2">
    <name type="scientific">Cymbomonas tetramitiformis</name>
    <dbReference type="NCBI Taxonomy" id="36881"/>
    <lineage>
        <taxon>Eukaryota</taxon>
        <taxon>Viridiplantae</taxon>
        <taxon>Chlorophyta</taxon>
        <taxon>Pyramimonadophyceae</taxon>
        <taxon>Pyramimonadales</taxon>
        <taxon>Pyramimonadaceae</taxon>
        <taxon>Cymbomonas</taxon>
    </lineage>
</organism>
<comment type="caution">
    <text evidence="1">The sequence shown here is derived from an EMBL/GenBank/DDBJ whole genome shotgun (WGS) entry which is preliminary data.</text>
</comment>
<name>A0AAE0G8U2_9CHLO</name>
<reference evidence="1 2" key="1">
    <citation type="journal article" date="2015" name="Genome Biol. Evol.">
        <title>Comparative Genomics of a Bacterivorous Green Alga Reveals Evolutionary Causalities and Consequences of Phago-Mixotrophic Mode of Nutrition.</title>
        <authorList>
            <person name="Burns J.A."/>
            <person name="Paasch A."/>
            <person name="Narechania A."/>
            <person name="Kim E."/>
        </authorList>
    </citation>
    <scope>NUCLEOTIDE SEQUENCE [LARGE SCALE GENOMIC DNA]</scope>
    <source>
        <strain evidence="1 2">PLY_AMNH</strain>
    </source>
</reference>
<dbReference type="AlphaFoldDB" id="A0AAE0G8U2"/>
<feature type="non-terminal residue" evidence="1">
    <location>
        <position position="1"/>
    </location>
</feature>